<sequence length="145" mass="16072">MLGQGNAEHGGDQRAHRVDGVVHDEVRREPPRDLDRLVHDPVEAHRAEQLHSSGTGLGPVLAVTEATAGFRDRLVHGRADLEHVHGRHHRRRPRPESNPTVCLARYAAAASERRGNRWPGAGTALKMMRTMNSNCHGRTKWGTTP</sequence>
<evidence type="ECO:0000313" key="2">
    <source>
        <dbReference type="EMBL" id="QPI61329.1"/>
    </source>
</evidence>
<feature type="compositionally biased region" description="Basic and acidic residues" evidence="1">
    <location>
        <begin position="9"/>
        <end position="30"/>
    </location>
</feature>
<protein>
    <submittedName>
        <fullName evidence="2">Uncharacterized protein</fullName>
    </submittedName>
</protein>
<organism evidence="2 3">
    <name type="scientific">Streptomyces malaysiensis</name>
    <dbReference type="NCBI Taxonomy" id="92644"/>
    <lineage>
        <taxon>Bacteria</taxon>
        <taxon>Bacillati</taxon>
        <taxon>Actinomycetota</taxon>
        <taxon>Actinomycetes</taxon>
        <taxon>Kitasatosporales</taxon>
        <taxon>Streptomycetaceae</taxon>
        <taxon>Streptomyces</taxon>
        <taxon>Streptomyces violaceusniger group</taxon>
    </lineage>
</organism>
<dbReference type="Proteomes" id="UP000663421">
    <property type="component" value="Chromosome"/>
</dbReference>
<proteinExistence type="predicted"/>
<keyword evidence="3" id="KW-1185">Reference proteome</keyword>
<evidence type="ECO:0000256" key="1">
    <source>
        <dbReference type="SAM" id="MobiDB-lite"/>
    </source>
</evidence>
<gene>
    <name evidence="2" type="ORF">I1A49_46230</name>
</gene>
<name>A0ABX6WJ41_STRMQ</name>
<accession>A0ABX6WJ41</accession>
<evidence type="ECO:0000313" key="3">
    <source>
        <dbReference type="Proteomes" id="UP000663421"/>
    </source>
</evidence>
<reference evidence="2 3" key="1">
    <citation type="submission" date="2020-11" db="EMBL/GenBank/DDBJ databases">
        <title>Complete genome sequence unveiled secondary metabolic potentials in Streptomyces solisilvae HNM0141.</title>
        <authorList>
            <person name="Huang X."/>
        </authorList>
    </citation>
    <scope>NUCLEOTIDE SEQUENCE [LARGE SCALE GENOMIC DNA]</scope>
    <source>
        <strain evidence="2 3">HNM0141</strain>
    </source>
</reference>
<dbReference type="EMBL" id="CP065050">
    <property type="protein sequence ID" value="QPI61329.1"/>
    <property type="molecule type" value="Genomic_DNA"/>
</dbReference>
<feature type="region of interest" description="Disordered" evidence="1">
    <location>
        <begin position="1"/>
        <end position="30"/>
    </location>
</feature>